<dbReference type="AlphaFoldDB" id="A0A852TQ09"/>
<sequence length="102" mass="10248">MPDATVIRRVADSSSHACPTVSRPNASLYQIARSGTARADLSPGDLVQLVLGIALSTARSGDAGQPGRLLAPVLDAVHGPGGRAGVRALRAPSASAARDANP</sequence>
<dbReference type="Proteomes" id="UP000589036">
    <property type="component" value="Unassembled WGS sequence"/>
</dbReference>
<gene>
    <name evidence="1" type="ORF">HDA32_000805</name>
</gene>
<evidence type="ECO:0000313" key="1">
    <source>
        <dbReference type="EMBL" id="NYE45685.1"/>
    </source>
</evidence>
<dbReference type="EMBL" id="JACCCC010000001">
    <property type="protein sequence ID" value="NYE45685.1"/>
    <property type="molecule type" value="Genomic_DNA"/>
</dbReference>
<evidence type="ECO:0000313" key="2">
    <source>
        <dbReference type="Proteomes" id="UP000589036"/>
    </source>
</evidence>
<reference evidence="1 2" key="1">
    <citation type="submission" date="2020-07" db="EMBL/GenBank/DDBJ databases">
        <title>Sequencing the genomes of 1000 actinobacteria strains.</title>
        <authorList>
            <person name="Klenk H.-P."/>
        </authorList>
    </citation>
    <scope>NUCLEOTIDE SEQUENCE [LARGE SCALE GENOMIC DNA]</scope>
    <source>
        <strain evidence="1 2">CXB654</strain>
    </source>
</reference>
<comment type="caution">
    <text evidence="1">The sequence shown here is derived from an EMBL/GenBank/DDBJ whole genome shotgun (WGS) entry which is preliminary data.</text>
</comment>
<organism evidence="1 2">
    <name type="scientific">Spinactinospora alkalitolerans</name>
    <dbReference type="NCBI Taxonomy" id="687207"/>
    <lineage>
        <taxon>Bacteria</taxon>
        <taxon>Bacillati</taxon>
        <taxon>Actinomycetota</taxon>
        <taxon>Actinomycetes</taxon>
        <taxon>Streptosporangiales</taxon>
        <taxon>Nocardiopsidaceae</taxon>
        <taxon>Spinactinospora</taxon>
    </lineage>
</organism>
<dbReference type="RefSeq" id="WP_218882321.1">
    <property type="nucleotide sequence ID" value="NZ_BAAAYY010000002.1"/>
</dbReference>
<name>A0A852TQ09_9ACTN</name>
<keyword evidence="2" id="KW-1185">Reference proteome</keyword>
<proteinExistence type="predicted"/>
<accession>A0A852TQ09</accession>
<protein>
    <submittedName>
        <fullName evidence="1">Uncharacterized protein</fullName>
    </submittedName>
</protein>